<proteinExistence type="predicted"/>
<dbReference type="EnsemblMetazoa" id="XM_050662263.1">
    <property type="protein sequence ID" value="XP_050518220.1"/>
    <property type="gene ID" value="LOC114332802"/>
</dbReference>
<name>A0ABM5L6Z7_DIAVI</name>
<reference evidence="3" key="1">
    <citation type="submission" date="2025-05" db="UniProtKB">
        <authorList>
            <consortium name="EnsemblMetazoa"/>
        </authorList>
    </citation>
    <scope>IDENTIFICATION</scope>
</reference>
<feature type="domain" description="DDE-1" evidence="2">
    <location>
        <begin position="1"/>
        <end position="62"/>
    </location>
</feature>
<keyword evidence="4" id="KW-1185">Reference proteome</keyword>
<accession>A0ABM5L6Z7</accession>
<feature type="compositionally biased region" description="Polar residues" evidence="1">
    <location>
        <begin position="128"/>
        <end position="140"/>
    </location>
</feature>
<evidence type="ECO:0000259" key="2">
    <source>
        <dbReference type="Pfam" id="PF03184"/>
    </source>
</evidence>
<dbReference type="GeneID" id="114332802"/>
<evidence type="ECO:0000313" key="3">
    <source>
        <dbReference type="EnsemblMetazoa" id="XP_050518220.1"/>
    </source>
</evidence>
<evidence type="ECO:0000256" key="1">
    <source>
        <dbReference type="SAM" id="MobiDB-lite"/>
    </source>
</evidence>
<organism evidence="3 4">
    <name type="scientific">Diabrotica virgifera virgifera</name>
    <name type="common">western corn rootworm</name>
    <dbReference type="NCBI Taxonomy" id="50390"/>
    <lineage>
        <taxon>Eukaryota</taxon>
        <taxon>Metazoa</taxon>
        <taxon>Ecdysozoa</taxon>
        <taxon>Arthropoda</taxon>
        <taxon>Hexapoda</taxon>
        <taxon>Insecta</taxon>
        <taxon>Pterygota</taxon>
        <taxon>Neoptera</taxon>
        <taxon>Endopterygota</taxon>
        <taxon>Coleoptera</taxon>
        <taxon>Polyphaga</taxon>
        <taxon>Cucujiformia</taxon>
        <taxon>Chrysomeloidea</taxon>
        <taxon>Chrysomelidae</taxon>
        <taxon>Galerucinae</taxon>
        <taxon>Diabroticina</taxon>
        <taxon>Diabroticites</taxon>
        <taxon>Diabrotica</taxon>
    </lineage>
</organism>
<dbReference type="Pfam" id="PF03184">
    <property type="entry name" value="DDE_1"/>
    <property type="match status" value="1"/>
</dbReference>
<protein>
    <recommendedName>
        <fullName evidence="2">DDE-1 domain-containing protein</fullName>
    </recommendedName>
</protein>
<feature type="compositionally biased region" description="Low complexity" evidence="1">
    <location>
        <begin position="115"/>
        <end position="127"/>
    </location>
</feature>
<feature type="region of interest" description="Disordered" evidence="1">
    <location>
        <begin position="115"/>
        <end position="140"/>
    </location>
</feature>
<sequence>MDGHSSHLSLPLSEFCRDNDIVLIALLPNSTHILQPMDVAVFHSLKNAWRKKVHDWRMQNNGRRLKRCEFGPLLEDCILVSLKPETIQHGFRACGLFPFNPDAVNYSKLIKSSSSNNTTNVNTPSTNFPIQSSPGTSTTKNSDQIVKYLEEWAGSEKIRKFKKCDGDWIGDVKDTNLYLFWKTVNSSVTTSENTNDNNFDLGNSTLEANFVDNLSDINVDWSAVNDEDFIQFDVQKDGFLEYSSQVNNLTTKIGSTPDSQQQSVTLSDNLLIPEDLTRRIQN</sequence>
<dbReference type="InterPro" id="IPR004875">
    <property type="entry name" value="DDE_SF_endonuclease_dom"/>
</dbReference>
<dbReference type="Proteomes" id="UP001652700">
    <property type="component" value="Unplaced"/>
</dbReference>
<dbReference type="RefSeq" id="XP_050518220.1">
    <property type="nucleotide sequence ID" value="XM_050662263.1"/>
</dbReference>
<evidence type="ECO:0000313" key="4">
    <source>
        <dbReference type="Proteomes" id="UP001652700"/>
    </source>
</evidence>